<dbReference type="AlphaFoldDB" id="A0A1Z5IRI1"/>
<evidence type="ECO:0000256" key="8">
    <source>
        <dbReference type="PIRSR" id="PIRSR005536-2"/>
    </source>
</evidence>
<dbReference type="PRINTS" id="PR00743">
    <property type="entry name" value="GLHYDRLASE36"/>
</dbReference>
<dbReference type="InterPro" id="IPR000111">
    <property type="entry name" value="Glyco_hydro_27/36_CS"/>
</dbReference>
<evidence type="ECO:0000256" key="6">
    <source>
        <dbReference type="PIRNR" id="PIRNR005536"/>
    </source>
</evidence>
<dbReference type="EC" id="3.2.1.22" evidence="3 6"/>
<comment type="catalytic activity">
    <reaction evidence="1 6">
        <text>Hydrolysis of terminal, non-reducing alpha-D-galactose residues in alpha-D-galactosides, including galactose oligosaccharides, galactomannans and galactolipids.</text>
        <dbReference type="EC" id="3.2.1.22"/>
    </reaction>
</comment>
<evidence type="ECO:0000256" key="7">
    <source>
        <dbReference type="PIRSR" id="PIRSR005536-1"/>
    </source>
</evidence>
<evidence type="ECO:0000256" key="5">
    <source>
        <dbReference type="ARBA" id="ARBA00023295"/>
    </source>
</evidence>
<dbReference type="InterPro" id="IPR050985">
    <property type="entry name" value="Alpha-glycosidase_related"/>
</dbReference>
<dbReference type="RefSeq" id="WP_089089325.1">
    <property type="nucleotide sequence ID" value="NZ_BCMH01000017.1"/>
</dbReference>
<feature type="binding site" evidence="8">
    <location>
        <position position="200"/>
    </location>
    <ligand>
        <name>substrate</name>
    </ligand>
</feature>
<dbReference type="InterPro" id="IPR002252">
    <property type="entry name" value="Glyco_hydro_36"/>
</dbReference>
<dbReference type="SUPFAM" id="SSF51445">
    <property type="entry name" value="(Trans)glycosidases"/>
    <property type="match status" value="1"/>
</dbReference>
<dbReference type="FunFam" id="3.20.20.70:FF:000118">
    <property type="entry name" value="Alpha-galactosidase"/>
    <property type="match status" value="1"/>
</dbReference>
<feature type="binding site" evidence="8">
    <location>
        <position position="444"/>
    </location>
    <ligand>
        <name>substrate</name>
    </ligand>
</feature>
<comment type="similarity">
    <text evidence="2">Belongs to the glycosyl hydrolase 36 family.</text>
</comment>
<proteinExistence type="inferred from homology"/>
<protein>
    <recommendedName>
        <fullName evidence="3 6">Alpha-galactosidase</fullName>
        <ecNumber evidence="3 6">3.2.1.22</ecNumber>
    </recommendedName>
</protein>
<dbReference type="PANTHER" id="PTHR43053:SF3">
    <property type="entry name" value="ALPHA-GALACTOSIDASE C-RELATED"/>
    <property type="match status" value="1"/>
</dbReference>
<name>A0A1Z5IRI1_9LACO</name>
<feature type="active site" description="Nucleophile" evidence="7">
    <location>
        <position position="479"/>
    </location>
</feature>
<evidence type="ECO:0000256" key="3">
    <source>
        <dbReference type="ARBA" id="ARBA00012755"/>
    </source>
</evidence>
<evidence type="ECO:0000256" key="2">
    <source>
        <dbReference type="ARBA" id="ARBA00006202"/>
    </source>
</evidence>
<dbReference type="Gene3D" id="2.60.40.1180">
    <property type="entry name" value="Golgi alpha-mannosidase II"/>
    <property type="match status" value="1"/>
</dbReference>
<feature type="binding site" evidence="8">
    <location>
        <position position="549"/>
    </location>
    <ligand>
        <name>substrate</name>
    </ligand>
</feature>
<dbReference type="Gene3D" id="2.70.98.60">
    <property type="entry name" value="alpha-galactosidase from lactobacil brevis"/>
    <property type="match status" value="1"/>
</dbReference>
<dbReference type="InterPro" id="IPR038417">
    <property type="entry name" value="Alpga-gal_N_sf"/>
</dbReference>
<dbReference type="PROSITE" id="PS00512">
    <property type="entry name" value="ALPHA_GALACTOSIDASE"/>
    <property type="match status" value="1"/>
</dbReference>
<feature type="binding site" evidence="8">
    <location>
        <position position="527"/>
    </location>
    <ligand>
        <name>substrate</name>
    </ligand>
</feature>
<organism evidence="11 12">
    <name type="scientific">Secundilactobacillus pentosiphilus</name>
    <dbReference type="NCBI Taxonomy" id="1714682"/>
    <lineage>
        <taxon>Bacteria</taxon>
        <taxon>Bacillati</taxon>
        <taxon>Bacillota</taxon>
        <taxon>Bacilli</taxon>
        <taxon>Lactobacillales</taxon>
        <taxon>Lactobacillaceae</taxon>
        <taxon>Secundilactobacillus</taxon>
    </lineage>
</organism>
<sequence length="741" mass="84961">MAIHVDETNQTFHLQTDHTSYIFQVLAHGILGQVYYGKKIHVKPQYNELLKRELKTDTPAYSLDEPHFQIGDLKQEYSDTGTGDFRRPAYQVTQSNGSRITDFKYDHYEVVQGKQRLAGLPSTFDDTDDGAETLIVHLTDELIQLDLELNYTVFPHQDVIVRSANFKNHGVEPVALNAALSAQLDLPDKQYDLIQFAGTWARERHLVRTPLRSGIQAIDSVRTTSSPQQNPFMMLARPQTTDDHGEVFGFNLVYSGNFLDQVEVDQWNVSRVLVGINPAEFEWQLAPDKAFQTPEAVMSYTPDGMNQLSQQMAAFYGEHLVDVKYRRMERPILVNNWEATYFDFNDEKLLNIAKQAKKLGIEMFVLDDGWFGHRNDDHTSLGDWFVDPKKLPNGIGAFADEVHDLGLKFGLWFEPEMISMDSELYQKNPDWLIHVPKRRATPGRNQYVLDFSRPEVVDAIYAMMSKVIQDTKLDYIKWDMNRYITEMYSTALPADRQLEMPHRYILGVYNLYERLTKAYPDVLFESCASGGGRFDLGMMYYAPQAWTSDDTDAVERMKIQFGTSYGYPQAMMGAHVSAVPNEQTGRITPLETRANVAFYGAFGYELDISKMSDQEADEVKKQVAFYKQHRSLYQFGKLYRLDSPFDGDGNVMSWLVVDEQQAHAIATRYQVLNHPNAPYERLYLRGLDPDKQYRINDSTETYYGDELMNAGIVIGSEFDDTAAVKNSADFSSRRFMIDAVQ</sequence>
<feature type="binding site" evidence="8">
    <location>
        <begin position="477"/>
        <end position="481"/>
    </location>
    <ligand>
        <name>substrate</name>
    </ligand>
</feature>
<evidence type="ECO:0000259" key="9">
    <source>
        <dbReference type="Pfam" id="PF16874"/>
    </source>
</evidence>
<evidence type="ECO:0000313" key="12">
    <source>
        <dbReference type="Proteomes" id="UP000198430"/>
    </source>
</evidence>
<dbReference type="GO" id="GO:0004557">
    <property type="term" value="F:alpha-galactosidase activity"/>
    <property type="evidence" value="ECO:0007669"/>
    <property type="project" value="UniProtKB-UniRule"/>
</dbReference>
<dbReference type="Gene3D" id="3.20.20.70">
    <property type="entry name" value="Aldolase class I"/>
    <property type="match status" value="1"/>
</dbReference>
<dbReference type="Pfam" id="PF16875">
    <property type="entry name" value="Glyco_hydro_36N"/>
    <property type="match status" value="1"/>
</dbReference>
<dbReference type="EMBL" id="BCMH01000017">
    <property type="protein sequence ID" value="GAX04374.1"/>
    <property type="molecule type" value="Genomic_DNA"/>
</dbReference>
<dbReference type="GO" id="GO:0016052">
    <property type="term" value="P:carbohydrate catabolic process"/>
    <property type="evidence" value="ECO:0007669"/>
    <property type="project" value="InterPro"/>
</dbReference>
<dbReference type="PANTHER" id="PTHR43053">
    <property type="entry name" value="GLYCOSIDASE FAMILY 31"/>
    <property type="match status" value="1"/>
</dbReference>
<reference evidence="11 12" key="1">
    <citation type="submission" date="2015-11" db="EMBL/GenBank/DDBJ databases">
        <title>Draft genome sequences of new species of the genus Lactobacillus isolated from orchardgrass silage.</title>
        <authorList>
            <person name="Tohno M."/>
            <person name="Tanizawa Y."/>
            <person name="Arita M."/>
        </authorList>
    </citation>
    <scope>NUCLEOTIDE SEQUENCE [LARGE SCALE GENOMIC DNA]</scope>
    <source>
        <strain evidence="11 12">IWT140</strain>
    </source>
</reference>
<dbReference type="Pfam" id="PF16874">
    <property type="entry name" value="Glyco_hydro_36C"/>
    <property type="match status" value="1"/>
</dbReference>
<evidence type="ECO:0000256" key="1">
    <source>
        <dbReference type="ARBA" id="ARBA00001255"/>
    </source>
</evidence>
<accession>A0A1Z5IRI1</accession>
<dbReference type="Pfam" id="PF02065">
    <property type="entry name" value="Melibiase"/>
    <property type="match status" value="1"/>
</dbReference>
<evidence type="ECO:0000313" key="11">
    <source>
        <dbReference type="EMBL" id="GAX04374.1"/>
    </source>
</evidence>
<evidence type="ECO:0000259" key="10">
    <source>
        <dbReference type="Pfam" id="PF16875"/>
    </source>
</evidence>
<dbReference type="CDD" id="cd14791">
    <property type="entry name" value="GH36"/>
    <property type="match status" value="1"/>
</dbReference>
<keyword evidence="4 6" id="KW-0378">Hydrolase</keyword>
<feature type="binding site" evidence="8">
    <location>
        <begin position="367"/>
        <end position="368"/>
    </location>
    <ligand>
        <name>substrate</name>
    </ligand>
</feature>
<evidence type="ECO:0000256" key="4">
    <source>
        <dbReference type="ARBA" id="ARBA00022801"/>
    </source>
</evidence>
<gene>
    <name evidence="11" type="primary">galA</name>
    <name evidence="11" type="ORF">IWT140_02012</name>
</gene>
<dbReference type="Proteomes" id="UP000198430">
    <property type="component" value="Unassembled WGS sequence"/>
</dbReference>
<comment type="caution">
    <text evidence="11">The sequence shown here is derived from an EMBL/GenBank/DDBJ whole genome shotgun (WGS) entry which is preliminary data.</text>
</comment>
<dbReference type="InterPro" id="IPR031704">
    <property type="entry name" value="Glyco_hydro_36_N"/>
</dbReference>
<feature type="active site" description="Proton donor" evidence="7">
    <location>
        <position position="549"/>
    </location>
</feature>
<keyword evidence="12" id="KW-1185">Reference proteome</keyword>
<dbReference type="InterPro" id="IPR031705">
    <property type="entry name" value="Glyco_hydro_36_C"/>
</dbReference>
<dbReference type="InterPro" id="IPR013780">
    <property type="entry name" value="Glyco_hydro_b"/>
</dbReference>
<feature type="domain" description="Glycosyl hydrolase family 36 C-terminal" evidence="9">
    <location>
        <begin position="652"/>
        <end position="736"/>
    </location>
</feature>
<dbReference type="PIRSF" id="PIRSF005536">
    <property type="entry name" value="Agal"/>
    <property type="match status" value="1"/>
</dbReference>
<keyword evidence="5 6" id="KW-0326">Glycosidase</keyword>
<dbReference type="InterPro" id="IPR013785">
    <property type="entry name" value="Aldolase_TIM"/>
</dbReference>
<feature type="domain" description="Glycosyl hydrolase family 36 N-terminal" evidence="10">
    <location>
        <begin position="30"/>
        <end position="286"/>
    </location>
</feature>
<dbReference type="InterPro" id="IPR017853">
    <property type="entry name" value="GH"/>
</dbReference>